<accession>A0A1W2EAG7</accession>
<dbReference type="InterPro" id="IPR017896">
    <property type="entry name" value="4Fe4S_Fe-S-bd"/>
</dbReference>
<proteinExistence type="predicted"/>
<keyword evidence="4" id="KW-0411">Iron-sulfur</keyword>
<dbReference type="EMBL" id="FWXY01000027">
    <property type="protein sequence ID" value="SMD06432.1"/>
    <property type="molecule type" value="Genomic_DNA"/>
</dbReference>
<evidence type="ECO:0000256" key="2">
    <source>
        <dbReference type="ARBA" id="ARBA00023002"/>
    </source>
</evidence>
<dbReference type="InterPro" id="IPR003813">
    <property type="entry name" value="MvhD/FlpD"/>
</dbReference>
<gene>
    <name evidence="6" type="ORF">SAMN02746065_12729</name>
</gene>
<dbReference type="Pfam" id="PF00037">
    <property type="entry name" value="Fer4"/>
    <property type="match status" value="1"/>
</dbReference>
<sequence length="314" mass="35047">MEIRPFETKHLDKWKSTLDSCIRCGYCYEHCPVFKDTRWESNSPRGKMIMIYGLLSGKLDPSTYIADKISSCFYCGRCNAACSSGVTLTDIITDAKRDFQGTEFETPGSTSVTNTDCAACLACVRICPHEAREFINGKIVTDTVKCQSCGICVDVCPNKAVATNLSYGTDRSSLNREIRTFLEKDNGKAIIFGCNWSYYPDFQSSVMDPETPPEYKILINMCGGRLEKPLLLEPFLQNAWGVLVACCPDGDCEHDGNVKAKTHVAALREFLKEMDMDENRIQLVQIAHGDKAGFQSAIDKFMENLNTLGPLNRQ</sequence>
<dbReference type="Gene3D" id="1.10.1060.10">
    <property type="entry name" value="Alpha-helical ferredoxin"/>
    <property type="match status" value="1"/>
</dbReference>
<dbReference type="OrthoDB" id="9800445at2"/>
<feature type="domain" description="4Fe-4S ferredoxin-type" evidence="5">
    <location>
        <begin position="12"/>
        <end position="42"/>
    </location>
</feature>
<dbReference type="Pfam" id="PF02662">
    <property type="entry name" value="FlpD"/>
    <property type="match status" value="1"/>
</dbReference>
<dbReference type="InterPro" id="IPR009051">
    <property type="entry name" value="Helical_ferredxn"/>
</dbReference>
<evidence type="ECO:0000259" key="5">
    <source>
        <dbReference type="PROSITE" id="PS51379"/>
    </source>
</evidence>
<dbReference type="GO" id="GO:0016491">
    <property type="term" value="F:oxidoreductase activity"/>
    <property type="evidence" value="ECO:0007669"/>
    <property type="project" value="UniProtKB-KW"/>
</dbReference>
<keyword evidence="1" id="KW-0479">Metal-binding</keyword>
<dbReference type="PANTHER" id="PTHR32479">
    <property type="entry name" value="GLYCOLATE OXIDASE IRON-SULFUR SUBUNIT"/>
    <property type="match status" value="1"/>
</dbReference>
<name>A0A1W2EAG7_9BACT</name>
<dbReference type="PROSITE" id="PS51379">
    <property type="entry name" value="4FE4S_FER_2"/>
    <property type="match status" value="3"/>
</dbReference>
<reference evidence="6 7" key="1">
    <citation type="submission" date="2017-04" db="EMBL/GenBank/DDBJ databases">
        <authorList>
            <person name="Afonso C.L."/>
            <person name="Miller P.J."/>
            <person name="Scott M.A."/>
            <person name="Spackman E."/>
            <person name="Goraichik I."/>
            <person name="Dimitrov K.M."/>
            <person name="Suarez D.L."/>
            <person name="Swayne D.E."/>
        </authorList>
    </citation>
    <scope>NUCLEOTIDE SEQUENCE [LARGE SCALE GENOMIC DNA]</scope>
    <source>
        <strain evidence="6 7">DSM 3385</strain>
    </source>
</reference>
<feature type="domain" description="4Fe-4S ferredoxin-type" evidence="5">
    <location>
        <begin position="108"/>
        <end position="136"/>
    </location>
</feature>
<dbReference type="Proteomes" id="UP000192418">
    <property type="component" value="Unassembled WGS sequence"/>
</dbReference>
<dbReference type="PANTHER" id="PTHR32479:SF19">
    <property type="entry name" value="ANAEROBIC GLYCEROL-3-PHOSPHATE DEHYDROGENASE SUBUNIT C"/>
    <property type="match status" value="1"/>
</dbReference>
<dbReference type="Gene3D" id="3.30.70.20">
    <property type="match status" value="1"/>
</dbReference>
<keyword evidence="7" id="KW-1185">Reference proteome</keyword>
<evidence type="ECO:0000256" key="3">
    <source>
        <dbReference type="ARBA" id="ARBA00023004"/>
    </source>
</evidence>
<keyword evidence="2" id="KW-0560">Oxidoreductase</keyword>
<evidence type="ECO:0000256" key="1">
    <source>
        <dbReference type="ARBA" id="ARBA00022723"/>
    </source>
</evidence>
<organism evidence="6 7">
    <name type="scientific">Desulfocicer vacuolatum DSM 3385</name>
    <dbReference type="NCBI Taxonomy" id="1121400"/>
    <lineage>
        <taxon>Bacteria</taxon>
        <taxon>Pseudomonadati</taxon>
        <taxon>Thermodesulfobacteriota</taxon>
        <taxon>Desulfobacteria</taxon>
        <taxon>Desulfobacterales</taxon>
        <taxon>Desulfobacteraceae</taxon>
        <taxon>Desulfocicer</taxon>
    </lineage>
</organism>
<dbReference type="STRING" id="1121400.SAMN02746065_12729"/>
<dbReference type="SUPFAM" id="SSF54862">
    <property type="entry name" value="4Fe-4S ferredoxins"/>
    <property type="match status" value="1"/>
</dbReference>
<dbReference type="Pfam" id="PF13183">
    <property type="entry name" value="Fer4_8"/>
    <property type="match status" value="1"/>
</dbReference>
<evidence type="ECO:0000313" key="6">
    <source>
        <dbReference type="EMBL" id="SMD06432.1"/>
    </source>
</evidence>
<evidence type="ECO:0000256" key="4">
    <source>
        <dbReference type="ARBA" id="ARBA00023014"/>
    </source>
</evidence>
<keyword evidence="3" id="KW-0408">Iron</keyword>
<feature type="domain" description="4Fe-4S ferredoxin-type" evidence="5">
    <location>
        <begin position="137"/>
        <end position="166"/>
    </location>
</feature>
<dbReference type="GO" id="GO:0046872">
    <property type="term" value="F:metal ion binding"/>
    <property type="evidence" value="ECO:0007669"/>
    <property type="project" value="UniProtKB-KW"/>
</dbReference>
<dbReference type="PROSITE" id="PS00198">
    <property type="entry name" value="4FE4S_FER_1"/>
    <property type="match status" value="2"/>
</dbReference>
<dbReference type="InterPro" id="IPR017900">
    <property type="entry name" value="4Fe4S_Fe_S_CS"/>
</dbReference>
<protein>
    <submittedName>
        <fullName evidence="6">Coenzyme F420-reducing hydrogenase, delta subunit</fullName>
    </submittedName>
</protein>
<dbReference type="AlphaFoldDB" id="A0A1W2EAG7"/>
<evidence type="ECO:0000313" key="7">
    <source>
        <dbReference type="Proteomes" id="UP000192418"/>
    </source>
</evidence>
<dbReference type="RefSeq" id="WP_084071401.1">
    <property type="nucleotide sequence ID" value="NZ_FWXY01000027.1"/>
</dbReference>
<dbReference type="GO" id="GO:0051536">
    <property type="term" value="F:iron-sulfur cluster binding"/>
    <property type="evidence" value="ECO:0007669"/>
    <property type="project" value="UniProtKB-KW"/>
</dbReference>